<comment type="caution">
    <text evidence="1">The sequence shown here is derived from an EMBL/GenBank/DDBJ whole genome shotgun (WGS) entry which is preliminary data.</text>
</comment>
<reference evidence="1 2" key="1">
    <citation type="journal article" date="2019" name="Commun. Biol.">
        <title>The bagworm genome reveals a unique fibroin gene that provides high tensile strength.</title>
        <authorList>
            <person name="Kono N."/>
            <person name="Nakamura H."/>
            <person name="Ohtoshi R."/>
            <person name="Tomita M."/>
            <person name="Numata K."/>
            <person name="Arakawa K."/>
        </authorList>
    </citation>
    <scope>NUCLEOTIDE SEQUENCE [LARGE SCALE GENOMIC DNA]</scope>
</reference>
<dbReference type="Proteomes" id="UP000299102">
    <property type="component" value="Unassembled WGS sequence"/>
</dbReference>
<proteinExistence type="predicted"/>
<protein>
    <submittedName>
        <fullName evidence="1">Uncharacterized protein</fullName>
    </submittedName>
</protein>
<sequence>MKFEFVQRGSESNFLERNRNEFIYRMWARASREGWGRWMGPRRGCGYICRWKSGSSRGARQSGRVKIIPGGARAAAVALIALLCVSEINAGPRALLNVVRQAALSHDTRSRCAADVATIGRLPDGGRARCAIKTIMCVHVFSVNKATGCERRVCGPASGVGQLSGQVADNPGLRVRNDDRKFRISRIYTECYYPPWPIAARRRRIKVSRTRITLARLFTQDGNSGHVLRAPCALTSAARYRGQLSPQTETPSDG</sequence>
<name>A0A4C1VPQ3_EUMVA</name>
<evidence type="ECO:0000313" key="2">
    <source>
        <dbReference type="Proteomes" id="UP000299102"/>
    </source>
</evidence>
<organism evidence="1 2">
    <name type="scientific">Eumeta variegata</name>
    <name type="common">Bagworm moth</name>
    <name type="synonym">Eumeta japonica</name>
    <dbReference type="NCBI Taxonomy" id="151549"/>
    <lineage>
        <taxon>Eukaryota</taxon>
        <taxon>Metazoa</taxon>
        <taxon>Ecdysozoa</taxon>
        <taxon>Arthropoda</taxon>
        <taxon>Hexapoda</taxon>
        <taxon>Insecta</taxon>
        <taxon>Pterygota</taxon>
        <taxon>Neoptera</taxon>
        <taxon>Endopterygota</taxon>
        <taxon>Lepidoptera</taxon>
        <taxon>Glossata</taxon>
        <taxon>Ditrysia</taxon>
        <taxon>Tineoidea</taxon>
        <taxon>Psychidae</taxon>
        <taxon>Oiketicinae</taxon>
        <taxon>Eumeta</taxon>
    </lineage>
</organism>
<evidence type="ECO:0000313" key="1">
    <source>
        <dbReference type="EMBL" id="GBP40382.1"/>
    </source>
</evidence>
<gene>
    <name evidence="1" type="ORF">EVAR_86528_1</name>
</gene>
<accession>A0A4C1VPQ3</accession>
<dbReference type="EMBL" id="BGZK01000380">
    <property type="protein sequence ID" value="GBP40382.1"/>
    <property type="molecule type" value="Genomic_DNA"/>
</dbReference>
<keyword evidence="2" id="KW-1185">Reference proteome</keyword>
<dbReference type="AlphaFoldDB" id="A0A4C1VPQ3"/>